<evidence type="ECO:0000313" key="3">
    <source>
        <dbReference type="Proteomes" id="UP000267908"/>
    </source>
</evidence>
<evidence type="ECO:0000259" key="1">
    <source>
        <dbReference type="PROSITE" id="PS51186"/>
    </source>
</evidence>
<dbReference type="Proteomes" id="UP000267908">
    <property type="component" value="Unassembled WGS sequence"/>
</dbReference>
<dbReference type="Gene3D" id="3.40.630.30">
    <property type="match status" value="1"/>
</dbReference>
<dbReference type="GO" id="GO:0016747">
    <property type="term" value="F:acyltransferase activity, transferring groups other than amino-acyl groups"/>
    <property type="evidence" value="ECO:0007669"/>
    <property type="project" value="InterPro"/>
</dbReference>
<reference evidence="2 3" key="1">
    <citation type="submission" date="2018-08" db="EMBL/GenBank/DDBJ databases">
        <title>Recombination of ecologically and evolutionarily significant loci maintains genetic cohesion in the Pseudomonas syringae species complex.</title>
        <authorList>
            <person name="Dillon M."/>
            <person name="Thakur S."/>
            <person name="Almeida R.N.D."/>
            <person name="Weir B.S."/>
            <person name="Guttman D.S."/>
        </authorList>
    </citation>
    <scope>NUCLEOTIDE SEQUENCE [LARGE SCALE GENOMIC DNA]</scope>
    <source>
        <strain evidence="2 3">ICMP 4330</strain>
    </source>
</reference>
<name>A0A3M4BI85_9PSED</name>
<dbReference type="SUPFAM" id="SSF55729">
    <property type="entry name" value="Acyl-CoA N-acyltransferases (Nat)"/>
    <property type="match status" value="1"/>
</dbReference>
<evidence type="ECO:0000313" key="2">
    <source>
        <dbReference type="EMBL" id="RMP18306.1"/>
    </source>
</evidence>
<organism evidence="2 3">
    <name type="scientific">Pseudomonas syringae pv. delphinii</name>
    <dbReference type="NCBI Taxonomy" id="192088"/>
    <lineage>
        <taxon>Bacteria</taxon>
        <taxon>Pseudomonadati</taxon>
        <taxon>Pseudomonadota</taxon>
        <taxon>Gammaproteobacteria</taxon>
        <taxon>Pseudomonadales</taxon>
        <taxon>Pseudomonadaceae</taxon>
        <taxon>Pseudomonas</taxon>
    </lineage>
</organism>
<dbReference type="EMBL" id="RBQG01000029">
    <property type="protein sequence ID" value="RMP18306.1"/>
    <property type="molecule type" value="Genomic_DNA"/>
</dbReference>
<sequence length="226" mass="24786">MPIITDQLTKHDIEEAIRLARANYVELINKFVKPHGPTSSLCIAQVEAEVREYLSDALTACYGGFVEAVLAKDQTSGDLIGFTIVLRGNDPKDCGINYAVVSVTQRRQGILREMLKGIQARYNHIGLSCSVDKVPYYEALGFHITGPDLTQVAMCCGIDKPDARMGALDFSLNSKIAEAVATFRRVHGLKAEGMLSKMGEIQEDRFKYVDGYVAKRLSGISHADAS</sequence>
<gene>
    <name evidence="2" type="ORF">ALQ28_200003</name>
</gene>
<proteinExistence type="predicted"/>
<dbReference type="InterPro" id="IPR016181">
    <property type="entry name" value="Acyl_CoA_acyltransferase"/>
</dbReference>
<feature type="domain" description="N-acetyltransferase" evidence="1">
    <location>
        <begin position="3"/>
        <end position="159"/>
    </location>
</feature>
<dbReference type="PROSITE" id="PS51186">
    <property type="entry name" value="GNAT"/>
    <property type="match status" value="1"/>
</dbReference>
<dbReference type="InterPro" id="IPR000182">
    <property type="entry name" value="GNAT_dom"/>
</dbReference>
<dbReference type="AlphaFoldDB" id="A0A3M4BI85"/>
<accession>A0A3M4BI85</accession>
<dbReference type="RefSeq" id="WP_122318218.1">
    <property type="nucleotide sequence ID" value="NZ_RBQG01000029.1"/>
</dbReference>
<comment type="caution">
    <text evidence="2">The sequence shown here is derived from an EMBL/GenBank/DDBJ whole genome shotgun (WGS) entry which is preliminary data.</text>
</comment>
<protein>
    <recommendedName>
        <fullName evidence="1">N-acetyltransferase domain-containing protein</fullName>
    </recommendedName>
</protein>